<evidence type="ECO:0000256" key="9">
    <source>
        <dbReference type="ARBA" id="ARBA00023136"/>
    </source>
</evidence>
<dbReference type="InterPro" id="IPR018297">
    <property type="entry name" value="A/G_cyclase_CS"/>
</dbReference>
<dbReference type="Pfam" id="PF00211">
    <property type="entry name" value="Guanylate_cyc"/>
    <property type="match status" value="1"/>
</dbReference>
<dbReference type="AlphaFoldDB" id="A0AAN8J659"/>
<accession>A0AAN8J659</accession>
<dbReference type="SUPFAM" id="SSF53822">
    <property type="entry name" value="Periplasmic binding protein-like I"/>
    <property type="match status" value="1"/>
</dbReference>
<dbReference type="EMBL" id="JAZGQO010000014">
    <property type="protein sequence ID" value="KAK6170897.1"/>
    <property type="molecule type" value="Genomic_DNA"/>
</dbReference>
<dbReference type="InterPro" id="IPR028082">
    <property type="entry name" value="Peripla_BP_I"/>
</dbReference>
<dbReference type="Gene3D" id="3.40.50.2300">
    <property type="match status" value="2"/>
</dbReference>
<comment type="caution">
    <text evidence="19">The sequence shown here is derived from an EMBL/GenBank/DDBJ whole genome shotgun (WGS) entry which is preliminary data.</text>
</comment>
<comment type="subcellular location">
    <subcellularLocation>
        <location evidence="2">Membrane</location>
        <topology evidence="2">Single-pass type I membrane protein</topology>
    </subcellularLocation>
</comment>
<evidence type="ECO:0000259" key="18">
    <source>
        <dbReference type="PROSITE" id="PS50125"/>
    </source>
</evidence>
<evidence type="ECO:0000256" key="12">
    <source>
        <dbReference type="ARBA" id="ARBA00023239"/>
    </source>
</evidence>
<keyword evidence="11" id="KW-0325">Glycoprotein</keyword>
<evidence type="ECO:0000256" key="16">
    <source>
        <dbReference type="SAM" id="MobiDB-lite"/>
    </source>
</evidence>
<dbReference type="GO" id="GO:0007168">
    <property type="term" value="P:receptor guanylyl cyclase signaling pathway"/>
    <property type="evidence" value="ECO:0007669"/>
    <property type="project" value="TreeGrafter"/>
</dbReference>
<dbReference type="Gene3D" id="1.10.510.10">
    <property type="entry name" value="Transferase(Phosphotransferase) domain 1"/>
    <property type="match status" value="1"/>
</dbReference>
<dbReference type="FunFam" id="1.10.510.10:FF:000420">
    <property type="entry name" value="Guanylate cyclase"/>
    <property type="match status" value="1"/>
</dbReference>
<sequence>MTGSQQSTENNSKIYKRPGQAISGALTYAIAEINNNPDILPNHSLDFIIAETYGKESESIKETVLLLHKNISVYIGPQETCIHEGRIAASFNLPMISYFCSENEVSDKELYPTFARTKPTVSQISKSVVSILRLFNWKKVTFIHSNIDEFEHTADTICDQLESYGITVRFRKVYQGPYFHTHSENPFIKIVSETKLDTRIYVMLGAYYEFIGLMDHLQDTGLLDAGEYFVVGVHVGVYDLNKPQNFLQGIFQNNVTRRAAAAFRHFVGVVHSPPIFPDYDHFEKIVNKFLESPPFNYTNPYKHLKVMKQIKPEAAYLYDAVWLYAKAVDKILSSNGDIKNGELIINSIKGMTYKSAMGYISRINAVGDAEGNFSLVARRPVQGAPGEWGLLPIGVFRLSENLTELPSFHYYDGETIKWIAGSPPVDEPACGYRHEKCIPPKTYTREVLGGVAGGVMLVTAIIGYLIYRNWRYEQDLASLLWKIEYKDLSFGDHYMQTFHGGRSKPNGLSKTASQISLISQVDLDLRQLFTHVGTYRGTIVAIRIVNKKHVELTRNVRKELKIMRELRHDNIIPFIGACIDSPNILVITAYCGKGSLQDILENEDLQLDSMFIASLVFDMIRGMMYLHSSEIKSHGKLKSSNCVVDSRWVLKIADFGLHEFLSGQEEDLGEYAKYRNLLWRAPELLRSKTTVHRGTQEGDVYSFGIIMFEIQGRMGPFGNIDLSPKEIIERVKFPKEDIEFRPRLSELSSTPKFITDVIKECWDEDPVKRPDFAIIRSKLKPMQKGMKANIFDNMLAIMEKYADSLEALVEDRTDQLIQEKKKTEELLHQMLPSSVADQLMSGKQVEAEAFESVTIYFSDICGFTAMSSESTPMQVVGLLNDLYTLFDSIIEYYDVYKVETIGDAYMVVSGLPKPNGINHAGEIASMSLHLLEAIGKFKIRHRPDDKLKLRIGVHSGTCVAGVVGLKMPRFCLFGDTVNTASRMESHGEALKIHCSQQVKDHLDNLGGYDVMERGVVNMKGKGEQITYWIVGEDIEKRRRRFQNVTHSSAVPLFIGGSFQKRRIRDKRLSGGLDSREDSPDVQRSDKMTCNGSLTGTPSGSNLLQPNGFFVGPSSAELLRRSSSRRRRLKFTIGGDDEPHDAKADYYKANCHVIESTPLISRRCDEGEENMTYPPKCTSCV</sequence>
<dbReference type="GO" id="GO:0005524">
    <property type="term" value="F:ATP binding"/>
    <property type="evidence" value="ECO:0007669"/>
    <property type="project" value="InterPro"/>
</dbReference>
<dbReference type="SUPFAM" id="SSF55073">
    <property type="entry name" value="Nucleotide cyclase"/>
    <property type="match status" value="1"/>
</dbReference>
<evidence type="ECO:0000256" key="5">
    <source>
        <dbReference type="ARBA" id="ARBA00022729"/>
    </source>
</evidence>
<feature type="region of interest" description="Disordered" evidence="16">
    <location>
        <begin position="1067"/>
        <end position="1097"/>
    </location>
</feature>
<dbReference type="EC" id="4.6.1.2" evidence="3 15"/>
<comment type="catalytic activity">
    <reaction evidence="1 15">
        <text>GTP = 3',5'-cyclic GMP + diphosphate</text>
        <dbReference type="Rhea" id="RHEA:13665"/>
        <dbReference type="ChEBI" id="CHEBI:33019"/>
        <dbReference type="ChEBI" id="CHEBI:37565"/>
        <dbReference type="ChEBI" id="CHEBI:57746"/>
        <dbReference type="EC" id="4.6.1.2"/>
    </reaction>
</comment>
<dbReference type="InterPro" id="IPR011009">
    <property type="entry name" value="Kinase-like_dom_sf"/>
</dbReference>
<evidence type="ECO:0000256" key="6">
    <source>
        <dbReference type="ARBA" id="ARBA00022741"/>
    </source>
</evidence>
<dbReference type="InterPro" id="IPR029787">
    <property type="entry name" value="Nucleotide_cyclase"/>
</dbReference>
<proteinExistence type="inferred from homology"/>
<dbReference type="Pfam" id="PF01094">
    <property type="entry name" value="ANF_receptor"/>
    <property type="match status" value="1"/>
</dbReference>
<keyword evidence="4" id="KW-0812">Transmembrane</keyword>
<dbReference type="SMART" id="SM00044">
    <property type="entry name" value="CYCc"/>
    <property type="match status" value="1"/>
</dbReference>
<evidence type="ECO:0000256" key="10">
    <source>
        <dbReference type="ARBA" id="ARBA00023170"/>
    </source>
</evidence>
<keyword evidence="9" id="KW-0472">Membrane</keyword>
<dbReference type="GO" id="GO:0004016">
    <property type="term" value="F:adenylate cyclase activity"/>
    <property type="evidence" value="ECO:0007669"/>
    <property type="project" value="TreeGrafter"/>
</dbReference>
<keyword evidence="8" id="KW-0342">GTP-binding</keyword>
<evidence type="ECO:0000256" key="14">
    <source>
        <dbReference type="RuleBase" id="RU000405"/>
    </source>
</evidence>
<dbReference type="GO" id="GO:0005886">
    <property type="term" value="C:plasma membrane"/>
    <property type="evidence" value="ECO:0007669"/>
    <property type="project" value="TreeGrafter"/>
</dbReference>
<keyword evidence="13 15" id="KW-0141">cGMP biosynthesis</keyword>
<dbReference type="PROSITE" id="PS00452">
    <property type="entry name" value="GUANYLATE_CYCLASE_1"/>
    <property type="match status" value="1"/>
</dbReference>
<feature type="compositionally biased region" description="Basic and acidic residues" evidence="16">
    <location>
        <begin position="1073"/>
        <end position="1086"/>
    </location>
</feature>
<dbReference type="CDD" id="cd06370">
    <property type="entry name" value="PBP1_SAP_GC-like"/>
    <property type="match status" value="1"/>
</dbReference>
<dbReference type="PROSITE" id="PS50011">
    <property type="entry name" value="PROTEIN_KINASE_DOM"/>
    <property type="match status" value="1"/>
</dbReference>
<dbReference type="PANTHER" id="PTHR11920:SF335">
    <property type="entry name" value="GUANYLATE CYCLASE"/>
    <property type="match status" value="1"/>
</dbReference>
<evidence type="ECO:0000259" key="17">
    <source>
        <dbReference type="PROSITE" id="PS50011"/>
    </source>
</evidence>
<dbReference type="GO" id="GO:0001653">
    <property type="term" value="F:peptide receptor activity"/>
    <property type="evidence" value="ECO:0007669"/>
    <property type="project" value="TreeGrafter"/>
</dbReference>
<evidence type="ECO:0000256" key="2">
    <source>
        <dbReference type="ARBA" id="ARBA00004479"/>
    </source>
</evidence>
<dbReference type="Proteomes" id="UP001347796">
    <property type="component" value="Unassembled WGS sequence"/>
</dbReference>
<evidence type="ECO:0000256" key="7">
    <source>
        <dbReference type="ARBA" id="ARBA00022989"/>
    </source>
</evidence>
<keyword evidence="7" id="KW-1133">Transmembrane helix</keyword>
<dbReference type="InterPro" id="IPR001054">
    <property type="entry name" value="A/G_cyclase"/>
</dbReference>
<comment type="similarity">
    <text evidence="14">Belongs to the adenylyl cyclase class-4/guanylyl cyclase family.</text>
</comment>
<dbReference type="InterPro" id="IPR001245">
    <property type="entry name" value="Ser-Thr/Tyr_kinase_cat_dom"/>
</dbReference>
<dbReference type="Pfam" id="PF07701">
    <property type="entry name" value="HNOBA"/>
    <property type="match status" value="1"/>
</dbReference>
<evidence type="ECO:0000256" key="15">
    <source>
        <dbReference type="RuleBase" id="RU003431"/>
    </source>
</evidence>
<dbReference type="CDD" id="cd14042">
    <property type="entry name" value="PK_GC-A_B"/>
    <property type="match status" value="1"/>
</dbReference>
<evidence type="ECO:0000313" key="19">
    <source>
        <dbReference type="EMBL" id="KAK6170897.1"/>
    </source>
</evidence>
<evidence type="ECO:0000256" key="11">
    <source>
        <dbReference type="ARBA" id="ARBA00023180"/>
    </source>
</evidence>
<evidence type="ECO:0000256" key="13">
    <source>
        <dbReference type="ARBA" id="ARBA00023293"/>
    </source>
</evidence>
<dbReference type="GO" id="GO:0035556">
    <property type="term" value="P:intracellular signal transduction"/>
    <property type="evidence" value="ECO:0007669"/>
    <property type="project" value="InterPro"/>
</dbReference>
<evidence type="ECO:0000256" key="1">
    <source>
        <dbReference type="ARBA" id="ARBA00001436"/>
    </source>
</evidence>
<dbReference type="GO" id="GO:0005525">
    <property type="term" value="F:GTP binding"/>
    <property type="evidence" value="ECO:0007669"/>
    <property type="project" value="UniProtKB-KW"/>
</dbReference>
<dbReference type="PROSITE" id="PS50125">
    <property type="entry name" value="GUANYLATE_CYCLASE_2"/>
    <property type="match status" value="1"/>
</dbReference>
<dbReference type="GO" id="GO:0004672">
    <property type="term" value="F:protein kinase activity"/>
    <property type="evidence" value="ECO:0007669"/>
    <property type="project" value="InterPro"/>
</dbReference>
<evidence type="ECO:0000256" key="8">
    <source>
        <dbReference type="ARBA" id="ARBA00023134"/>
    </source>
</evidence>
<protein>
    <recommendedName>
        <fullName evidence="3 15">Guanylate cyclase</fullName>
        <ecNumber evidence="3 15">4.6.1.2</ecNumber>
    </recommendedName>
</protein>
<dbReference type="InterPro" id="IPR000719">
    <property type="entry name" value="Prot_kinase_dom"/>
</dbReference>
<keyword evidence="5" id="KW-0732">Signal</keyword>
<name>A0AAN8J659_PATCE</name>
<evidence type="ECO:0000256" key="4">
    <source>
        <dbReference type="ARBA" id="ARBA00022692"/>
    </source>
</evidence>
<gene>
    <name evidence="19" type="ORF">SNE40_019184</name>
</gene>
<dbReference type="FunFam" id="3.30.70.1230:FF:000004">
    <property type="entry name" value="Guanylate cyclase"/>
    <property type="match status" value="1"/>
</dbReference>
<dbReference type="Pfam" id="PF07714">
    <property type="entry name" value="PK_Tyr_Ser-Thr"/>
    <property type="match status" value="1"/>
</dbReference>
<reference evidence="19 20" key="1">
    <citation type="submission" date="2024-01" db="EMBL/GenBank/DDBJ databases">
        <title>The genome of the rayed Mediterranean limpet Patella caerulea (Linnaeus, 1758).</title>
        <authorList>
            <person name="Anh-Thu Weber A."/>
            <person name="Halstead-Nussloch G."/>
        </authorList>
    </citation>
    <scope>NUCLEOTIDE SEQUENCE [LARGE SCALE GENOMIC DNA]</scope>
    <source>
        <strain evidence="19">AATW-2023a</strain>
        <tissue evidence="19">Whole specimen</tissue>
    </source>
</reference>
<feature type="domain" description="Protein kinase" evidence="17">
    <location>
        <begin position="498"/>
        <end position="783"/>
    </location>
</feature>
<dbReference type="CDD" id="cd07302">
    <property type="entry name" value="CHD"/>
    <property type="match status" value="1"/>
</dbReference>
<keyword evidence="10" id="KW-0675">Receptor</keyword>
<dbReference type="InterPro" id="IPR011645">
    <property type="entry name" value="HNOB_dom_associated"/>
</dbReference>
<dbReference type="PANTHER" id="PTHR11920">
    <property type="entry name" value="GUANYLYL CYCLASE"/>
    <property type="match status" value="1"/>
</dbReference>
<keyword evidence="6" id="KW-0547">Nucleotide-binding</keyword>
<dbReference type="Gene3D" id="6.10.250.780">
    <property type="match status" value="1"/>
</dbReference>
<dbReference type="GO" id="GO:0004383">
    <property type="term" value="F:guanylate cyclase activity"/>
    <property type="evidence" value="ECO:0007669"/>
    <property type="project" value="UniProtKB-EC"/>
</dbReference>
<keyword evidence="20" id="KW-1185">Reference proteome</keyword>
<dbReference type="InterPro" id="IPR001828">
    <property type="entry name" value="ANF_lig-bd_rcpt"/>
</dbReference>
<evidence type="ECO:0000256" key="3">
    <source>
        <dbReference type="ARBA" id="ARBA00012202"/>
    </source>
</evidence>
<dbReference type="SUPFAM" id="SSF56112">
    <property type="entry name" value="Protein kinase-like (PK-like)"/>
    <property type="match status" value="1"/>
</dbReference>
<feature type="domain" description="Guanylate cyclase" evidence="18">
    <location>
        <begin position="854"/>
        <end position="984"/>
    </location>
</feature>
<keyword evidence="12 14" id="KW-0456">Lyase</keyword>
<organism evidence="19 20">
    <name type="scientific">Patella caerulea</name>
    <name type="common">Rayed Mediterranean limpet</name>
    <dbReference type="NCBI Taxonomy" id="87958"/>
    <lineage>
        <taxon>Eukaryota</taxon>
        <taxon>Metazoa</taxon>
        <taxon>Spiralia</taxon>
        <taxon>Lophotrochozoa</taxon>
        <taxon>Mollusca</taxon>
        <taxon>Gastropoda</taxon>
        <taxon>Patellogastropoda</taxon>
        <taxon>Patelloidea</taxon>
        <taxon>Patellidae</taxon>
        <taxon>Patella</taxon>
    </lineage>
</organism>
<dbReference type="Gene3D" id="3.30.70.1230">
    <property type="entry name" value="Nucleotide cyclase"/>
    <property type="match status" value="1"/>
</dbReference>
<evidence type="ECO:0000313" key="20">
    <source>
        <dbReference type="Proteomes" id="UP001347796"/>
    </source>
</evidence>
<dbReference type="InterPro" id="IPR050401">
    <property type="entry name" value="Cyclic_nucleotide_synthase"/>
</dbReference>
<feature type="compositionally biased region" description="Polar residues" evidence="16">
    <location>
        <begin position="1087"/>
        <end position="1097"/>
    </location>
</feature>